<keyword evidence="3" id="KW-0645">Protease</keyword>
<comment type="caution">
    <text evidence="3">The sequence shown here is derived from an EMBL/GenBank/DDBJ whole genome shotgun (WGS) entry which is preliminary data.</text>
</comment>
<dbReference type="InterPro" id="IPR018247">
    <property type="entry name" value="EF_Hand_1_Ca_BS"/>
</dbReference>
<dbReference type="InterPro" id="IPR045175">
    <property type="entry name" value="M28_fam"/>
</dbReference>
<dbReference type="PANTHER" id="PTHR12147">
    <property type="entry name" value="METALLOPEPTIDASE M28 FAMILY MEMBER"/>
    <property type="match status" value="1"/>
</dbReference>
<dbReference type="Pfam" id="PF04389">
    <property type="entry name" value="Peptidase_M28"/>
    <property type="match status" value="1"/>
</dbReference>
<dbReference type="OrthoDB" id="9764939at2"/>
<dbReference type="RefSeq" id="WP_130544370.1">
    <property type="nucleotide sequence ID" value="NZ_CP042431.1"/>
</dbReference>
<keyword evidence="3" id="KW-0121">Carboxypeptidase</keyword>
<dbReference type="GO" id="GO:0004180">
    <property type="term" value="F:carboxypeptidase activity"/>
    <property type="evidence" value="ECO:0007669"/>
    <property type="project" value="UniProtKB-KW"/>
</dbReference>
<dbReference type="AlphaFoldDB" id="A0A4Q7MAC4"/>
<sequence>MKSYLLLAFTGMSLAAVAQKPANPKPYAATITAAELKTHLYIVASKEMEGRETATEGQRKAAAYIQDHFQKLGLAPGNGSSYQQAFPVFRDKDGKTSIEVNGKDFTDIMGYGSANEATYYLSEVVFVGDGLTDSTHDSYKGLDVAGKAVLVMPGKPNTNYRRRITDPGSNFVENARLHGAAVVFYVSASTRGGRSFGGNMYTNAFKPTAGPNIFFVSDAVSKAIMGADNYKSDSAAVKNGNAQAKTYKAEVILQNKKTIERLESTNVLGVLEGTDKKDEYLFITAHYDHIGKHGDEINYGADDDGSGTVAILEMAEAFVKAKKEGKGPRRTIVFMCVSGEEKGLWGSEYYSENPIFPLDKTTADLNIDMIGRIDPSRKHGDSTNYVYVVGDDKLSSDLRPISESVNKKYTKLELDYKYNDPNDKERIYYRSDHYNFARKGVPVIFYFNGVHADYHRPTDTPDKIGYEMLAKRAQLVFYTAWEMANRNEMLKRDIPLPVMN</sequence>
<dbReference type="EMBL" id="SGXA01000006">
    <property type="protein sequence ID" value="RZS65135.1"/>
    <property type="molecule type" value="Genomic_DNA"/>
</dbReference>
<dbReference type="PROSITE" id="PS00018">
    <property type="entry name" value="EF_HAND_1"/>
    <property type="match status" value="1"/>
</dbReference>
<dbReference type="PANTHER" id="PTHR12147:SF26">
    <property type="entry name" value="PEPTIDASE M28 DOMAIN-CONTAINING PROTEIN"/>
    <property type="match status" value="1"/>
</dbReference>
<feature type="signal peptide" evidence="1">
    <location>
        <begin position="1"/>
        <end position="18"/>
    </location>
</feature>
<keyword evidence="4" id="KW-1185">Reference proteome</keyword>
<dbReference type="Proteomes" id="UP000293874">
    <property type="component" value="Unassembled WGS sequence"/>
</dbReference>
<evidence type="ECO:0000313" key="4">
    <source>
        <dbReference type="Proteomes" id="UP000293874"/>
    </source>
</evidence>
<dbReference type="SUPFAM" id="SSF53187">
    <property type="entry name" value="Zn-dependent exopeptidases"/>
    <property type="match status" value="1"/>
</dbReference>
<accession>A0A4Q7MAC4</accession>
<organism evidence="3 4">
    <name type="scientific">Pseudobacter ginsenosidimutans</name>
    <dbReference type="NCBI Taxonomy" id="661488"/>
    <lineage>
        <taxon>Bacteria</taxon>
        <taxon>Pseudomonadati</taxon>
        <taxon>Bacteroidota</taxon>
        <taxon>Chitinophagia</taxon>
        <taxon>Chitinophagales</taxon>
        <taxon>Chitinophagaceae</taxon>
        <taxon>Pseudobacter</taxon>
    </lineage>
</organism>
<dbReference type="InterPro" id="IPR007484">
    <property type="entry name" value="Peptidase_M28"/>
</dbReference>
<proteinExistence type="predicted"/>
<gene>
    <name evidence="3" type="ORF">EV199_5891</name>
</gene>
<evidence type="ECO:0000313" key="3">
    <source>
        <dbReference type="EMBL" id="RZS65135.1"/>
    </source>
</evidence>
<name>A0A4Q7MAC4_9BACT</name>
<dbReference type="Gene3D" id="3.40.630.10">
    <property type="entry name" value="Zn peptidases"/>
    <property type="match status" value="2"/>
</dbReference>
<evidence type="ECO:0000259" key="2">
    <source>
        <dbReference type="Pfam" id="PF04389"/>
    </source>
</evidence>
<feature type="chain" id="PRO_5020806513" evidence="1">
    <location>
        <begin position="19"/>
        <end position="500"/>
    </location>
</feature>
<reference evidence="3 4" key="1">
    <citation type="submission" date="2019-02" db="EMBL/GenBank/DDBJ databases">
        <title>Genomic Encyclopedia of Type Strains, Phase IV (KMG-IV): sequencing the most valuable type-strain genomes for metagenomic binning, comparative biology and taxonomic classification.</title>
        <authorList>
            <person name="Goeker M."/>
        </authorList>
    </citation>
    <scope>NUCLEOTIDE SEQUENCE [LARGE SCALE GENOMIC DNA]</scope>
    <source>
        <strain evidence="3 4">DSM 18116</strain>
    </source>
</reference>
<keyword evidence="1" id="KW-0732">Signal</keyword>
<evidence type="ECO:0000256" key="1">
    <source>
        <dbReference type="SAM" id="SignalP"/>
    </source>
</evidence>
<keyword evidence="3" id="KW-0378">Hydrolase</keyword>
<feature type="domain" description="Peptidase M28" evidence="2">
    <location>
        <begin position="266"/>
        <end position="478"/>
    </location>
</feature>
<dbReference type="GO" id="GO:0008235">
    <property type="term" value="F:metalloexopeptidase activity"/>
    <property type="evidence" value="ECO:0007669"/>
    <property type="project" value="InterPro"/>
</dbReference>
<protein>
    <submittedName>
        <fullName evidence="3">Zn-dependent M28 family amino/carboxypeptidase</fullName>
    </submittedName>
</protein>
<dbReference type="GO" id="GO:0006508">
    <property type="term" value="P:proteolysis"/>
    <property type="evidence" value="ECO:0007669"/>
    <property type="project" value="InterPro"/>
</dbReference>